<dbReference type="AlphaFoldDB" id="A0A915E9J9"/>
<name>A0A915E9J9_9BILA</name>
<evidence type="ECO:0000313" key="5">
    <source>
        <dbReference type="Proteomes" id="UP000887574"/>
    </source>
</evidence>
<keyword evidence="5" id="KW-1185">Reference proteome</keyword>
<protein>
    <submittedName>
        <fullName evidence="6">Nematode cuticle collagen N-terminal domain-containing protein</fullName>
    </submittedName>
</protein>
<evidence type="ECO:0000256" key="1">
    <source>
        <dbReference type="ARBA" id="ARBA00022737"/>
    </source>
</evidence>
<feature type="region of interest" description="Disordered" evidence="2">
    <location>
        <begin position="238"/>
        <end position="334"/>
    </location>
</feature>
<dbReference type="InterPro" id="IPR002486">
    <property type="entry name" value="Col_cuticle_N"/>
</dbReference>
<reference evidence="6" key="1">
    <citation type="submission" date="2022-11" db="UniProtKB">
        <authorList>
            <consortium name="WormBaseParasite"/>
        </authorList>
    </citation>
    <scope>IDENTIFICATION</scope>
</reference>
<dbReference type="SMART" id="SM01088">
    <property type="entry name" value="Col_cuticle_N"/>
    <property type="match status" value="1"/>
</dbReference>
<evidence type="ECO:0000256" key="2">
    <source>
        <dbReference type="SAM" id="MobiDB-lite"/>
    </source>
</evidence>
<keyword evidence="3" id="KW-0812">Transmembrane</keyword>
<keyword evidence="1" id="KW-0677">Repeat</keyword>
<feature type="transmembrane region" description="Helical" evidence="3">
    <location>
        <begin position="142"/>
        <end position="169"/>
    </location>
</feature>
<proteinExistence type="predicted"/>
<feature type="compositionally biased region" description="Low complexity" evidence="2">
    <location>
        <begin position="243"/>
        <end position="261"/>
    </location>
</feature>
<dbReference type="PANTHER" id="PTHR24637:SF310">
    <property type="entry name" value="NEMATODE CUTICLE COLLAGEN N-TERMINAL DOMAIN-CONTAINING PROTEIN"/>
    <property type="match status" value="1"/>
</dbReference>
<organism evidence="5 6">
    <name type="scientific">Ditylenchus dipsaci</name>
    <dbReference type="NCBI Taxonomy" id="166011"/>
    <lineage>
        <taxon>Eukaryota</taxon>
        <taxon>Metazoa</taxon>
        <taxon>Ecdysozoa</taxon>
        <taxon>Nematoda</taxon>
        <taxon>Chromadorea</taxon>
        <taxon>Rhabditida</taxon>
        <taxon>Tylenchina</taxon>
        <taxon>Tylenchomorpha</taxon>
        <taxon>Sphaerularioidea</taxon>
        <taxon>Anguinidae</taxon>
        <taxon>Anguininae</taxon>
        <taxon>Ditylenchus</taxon>
    </lineage>
</organism>
<dbReference type="PANTHER" id="PTHR24637">
    <property type="entry name" value="COLLAGEN"/>
    <property type="match status" value="1"/>
</dbReference>
<dbReference type="WBParaSite" id="jg299">
    <property type="protein sequence ID" value="jg299"/>
    <property type="gene ID" value="jg299"/>
</dbReference>
<evidence type="ECO:0000259" key="4">
    <source>
        <dbReference type="SMART" id="SM01088"/>
    </source>
</evidence>
<evidence type="ECO:0000256" key="3">
    <source>
        <dbReference type="SAM" id="Phobius"/>
    </source>
</evidence>
<feature type="domain" description="Nematode cuticle collagen N-terminal" evidence="4">
    <location>
        <begin position="142"/>
        <end position="194"/>
    </location>
</feature>
<keyword evidence="3" id="KW-1133">Transmembrane helix</keyword>
<dbReference type="Pfam" id="PF01484">
    <property type="entry name" value="Col_cuticle_N"/>
    <property type="match status" value="1"/>
</dbReference>
<keyword evidence="3" id="KW-0472">Membrane</keyword>
<dbReference type="Proteomes" id="UP000887574">
    <property type="component" value="Unplaced"/>
</dbReference>
<accession>A0A915E9J9</accession>
<evidence type="ECO:0000313" key="6">
    <source>
        <dbReference type="WBParaSite" id="jg299"/>
    </source>
</evidence>
<dbReference type="GO" id="GO:0042302">
    <property type="term" value="F:structural constituent of cuticle"/>
    <property type="evidence" value="ECO:0007669"/>
    <property type="project" value="InterPro"/>
</dbReference>
<feature type="compositionally biased region" description="Basic and acidic residues" evidence="2">
    <location>
        <begin position="307"/>
        <end position="316"/>
    </location>
</feature>
<sequence>MPAGLMKDEKHRLLLLHNGFNPTDSSDDYSLKTSIKSSSKSMTIKVFADEVDSSLSSTPQIRRLLMNNQLQLIKLYTYLFQVVYSSLYNCFHILPDFRWHCIAWSYQREGSNWSLSSVQKSQPKMDETSLKERQNEADSLRVVAFFGVALSTIATLVCVVSVPMLYGYMQQVQSAMQNEVDFCKLRSGNIWREVTRTQVLSNSHPRQPRQAGYGAPSVAPTHGGGACCGCGVSPQGPPGLPGKPGNDGNPGQQGNPGQNGPDAPPPPPPQKVDWCFDCAAAQAGPPGPPGPKGPSGQPGKPGSDADGGQRGHEDSPVHLVKQDSLVNQDQVDSQEKQEYSMKYLALLESQDRLDLLVSLEHPDSPVNLVKLERLDQLEHLVILERPVSQERAVVTENKVLKEIRVTLEPATTASPKNSARILRLRTVVVQTNFSYGRTQQLCKIIFA</sequence>